<dbReference type="OrthoDB" id="1151181at2"/>
<dbReference type="RefSeq" id="WP_137342606.1">
    <property type="nucleotide sequence ID" value="NZ_SZVO01000012.1"/>
</dbReference>
<comment type="caution">
    <text evidence="1">The sequence shown here is derived from an EMBL/GenBank/DDBJ whole genome shotgun (WGS) entry which is preliminary data.</text>
</comment>
<accession>A0A4U6CXE0</accession>
<reference evidence="1 2" key="1">
    <citation type="submission" date="2019-05" db="EMBL/GenBank/DDBJ databases">
        <title>Dyadobacter AR-3-8 sp. nov., isolated from arctic soil.</title>
        <authorList>
            <person name="Chaudhary D.K."/>
        </authorList>
    </citation>
    <scope>NUCLEOTIDE SEQUENCE [LARGE SCALE GENOMIC DNA]</scope>
    <source>
        <strain evidence="1 2">AR-3-8</strain>
    </source>
</reference>
<evidence type="ECO:0000313" key="2">
    <source>
        <dbReference type="Proteomes" id="UP000304900"/>
    </source>
</evidence>
<sequence length="197" mass="21355">MSNKRQQLLDLFLNPKSAIQVYRAVVKSIDDHNRCTVTLFGSDLEVDNVTLVAEEDGSEWIKLRPRVGSVVLVGAVNNEVSDMYLVQYGELDGGEILCGNTLINFDKDQVNLVNGSSSVALSASEISISQDQTEISLSNNLVSITNGSVTLKELFDDLTSLLQNFKVVTAQGPSTALFPDTLASLTALKSKYPLLLS</sequence>
<gene>
    <name evidence="1" type="ORF">FDK13_24310</name>
</gene>
<keyword evidence="2" id="KW-1185">Reference proteome</keyword>
<proteinExistence type="predicted"/>
<evidence type="ECO:0000313" key="1">
    <source>
        <dbReference type="EMBL" id="TKT89469.1"/>
    </source>
</evidence>
<dbReference type="Proteomes" id="UP000304900">
    <property type="component" value="Unassembled WGS sequence"/>
</dbReference>
<dbReference type="AlphaFoldDB" id="A0A4U6CXE0"/>
<organism evidence="1 2">
    <name type="scientific">Dyadobacter frigoris</name>
    <dbReference type="NCBI Taxonomy" id="2576211"/>
    <lineage>
        <taxon>Bacteria</taxon>
        <taxon>Pseudomonadati</taxon>
        <taxon>Bacteroidota</taxon>
        <taxon>Cytophagia</taxon>
        <taxon>Cytophagales</taxon>
        <taxon>Spirosomataceae</taxon>
        <taxon>Dyadobacter</taxon>
    </lineage>
</organism>
<protein>
    <submittedName>
        <fullName evidence="1">Uncharacterized protein</fullName>
    </submittedName>
</protein>
<name>A0A4U6CXE0_9BACT</name>
<dbReference type="EMBL" id="SZVO01000012">
    <property type="protein sequence ID" value="TKT89469.1"/>
    <property type="molecule type" value="Genomic_DNA"/>
</dbReference>